<name>A0A410P6I8_VELA1</name>
<dbReference type="EMBL" id="CP019384">
    <property type="protein sequence ID" value="QAT17564.1"/>
    <property type="molecule type" value="Genomic_DNA"/>
</dbReference>
<dbReference type="GO" id="GO:0006808">
    <property type="term" value="P:regulation of nitrogen utilization"/>
    <property type="evidence" value="ECO:0007669"/>
    <property type="project" value="InterPro"/>
</dbReference>
<dbReference type="InterPro" id="IPR002187">
    <property type="entry name" value="N-reg_PII"/>
</dbReference>
<dbReference type="Pfam" id="PF00543">
    <property type="entry name" value="P-II"/>
    <property type="match status" value="1"/>
</dbReference>
<dbReference type="InterPro" id="IPR015867">
    <property type="entry name" value="N-reg_PII/ATP_PRibTrfase_C"/>
</dbReference>
<gene>
    <name evidence="1" type="ORF">BU251_07460</name>
</gene>
<dbReference type="Proteomes" id="UP000287243">
    <property type="component" value="Chromosome"/>
</dbReference>
<evidence type="ECO:0000313" key="1">
    <source>
        <dbReference type="EMBL" id="QAT17564.1"/>
    </source>
</evidence>
<dbReference type="NCBIfam" id="NF045581">
    <property type="entry name" value="PG0541_fam"/>
    <property type="match status" value="1"/>
</dbReference>
<sequence>MTMMMTMITYNEAIDDEVMEILESCGVKNYTKIKGVFGKGETSGTHLGDDIWPGRNNILYAACQDNEARQLILYVKELRKKLGKEGVKAFVLPLEEMT</sequence>
<dbReference type="KEGG" id="vai:BU251_07460"/>
<accession>A0A410P6I8</accession>
<reference evidence="1 2" key="1">
    <citation type="submission" date="2017-01" db="EMBL/GenBank/DDBJ databases">
        <title>First insights into the biology of 'candidatus Vampirococcus archaeovorus'.</title>
        <authorList>
            <person name="Kizina J."/>
            <person name="Jordan S."/>
            <person name="Stueber K."/>
            <person name="Reinhardt R."/>
            <person name="Harder J."/>
        </authorList>
    </citation>
    <scope>NUCLEOTIDE SEQUENCE [LARGE SCALE GENOMIC DNA]</scope>
    <source>
        <strain evidence="1 2">LiM</strain>
    </source>
</reference>
<proteinExistence type="predicted"/>
<organism evidence="1 2">
    <name type="scientific">Velamenicoccus archaeovorus</name>
    <dbReference type="NCBI Taxonomy" id="1930593"/>
    <lineage>
        <taxon>Bacteria</taxon>
        <taxon>Pseudomonadati</taxon>
        <taxon>Candidatus Omnitrophota</taxon>
        <taxon>Candidatus Velamenicoccus</taxon>
    </lineage>
</organism>
<dbReference type="GO" id="GO:0030234">
    <property type="term" value="F:enzyme regulator activity"/>
    <property type="evidence" value="ECO:0007669"/>
    <property type="project" value="InterPro"/>
</dbReference>
<protein>
    <submittedName>
        <fullName evidence="1">Uncharacterized protein</fullName>
    </submittedName>
</protein>
<dbReference type="SUPFAM" id="SSF54913">
    <property type="entry name" value="GlnB-like"/>
    <property type="match status" value="1"/>
</dbReference>
<evidence type="ECO:0000313" key="2">
    <source>
        <dbReference type="Proteomes" id="UP000287243"/>
    </source>
</evidence>
<dbReference type="InterPro" id="IPR011322">
    <property type="entry name" value="N-reg_PII-like_a/b"/>
</dbReference>
<dbReference type="Gene3D" id="3.30.70.120">
    <property type="match status" value="1"/>
</dbReference>
<dbReference type="AlphaFoldDB" id="A0A410P6I8"/>
<keyword evidence="2" id="KW-1185">Reference proteome</keyword>